<protein>
    <recommendedName>
        <fullName evidence="2">Fungal-type protein kinase domain-containing protein</fullName>
    </recommendedName>
</protein>
<dbReference type="InterPro" id="IPR040976">
    <property type="entry name" value="Pkinase_fungal"/>
</dbReference>
<keyword evidence="4" id="KW-1185">Reference proteome</keyword>
<dbReference type="InterPro" id="IPR011009">
    <property type="entry name" value="Kinase-like_dom_sf"/>
</dbReference>
<dbReference type="Gene3D" id="1.10.510.10">
    <property type="entry name" value="Transferase(Phosphotransferase) domain 1"/>
    <property type="match status" value="1"/>
</dbReference>
<comment type="caution">
    <text evidence="3">The sequence shown here is derived from an EMBL/GenBank/DDBJ whole genome shotgun (WGS) entry which is preliminary data.</text>
</comment>
<proteinExistence type="predicted"/>
<dbReference type="EMBL" id="BPQB01000087">
    <property type="protein sequence ID" value="GJE98435.1"/>
    <property type="molecule type" value="Genomic_DNA"/>
</dbReference>
<feature type="region of interest" description="Disordered" evidence="1">
    <location>
        <begin position="705"/>
        <end position="761"/>
    </location>
</feature>
<feature type="region of interest" description="Disordered" evidence="1">
    <location>
        <begin position="101"/>
        <end position="122"/>
    </location>
</feature>
<dbReference type="SUPFAM" id="SSF56112">
    <property type="entry name" value="Protein kinase-like (PK-like)"/>
    <property type="match status" value="1"/>
</dbReference>
<dbReference type="OrthoDB" id="3246048at2759"/>
<dbReference type="AlphaFoldDB" id="A0A9P3GN21"/>
<feature type="compositionally biased region" description="Low complexity" evidence="1">
    <location>
        <begin position="101"/>
        <end position="112"/>
    </location>
</feature>
<feature type="region of interest" description="Disordered" evidence="1">
    <location>
        <begin position="520"/>
        <end position="547"/>
    </location>
</feature>
<name>A0A9P3GN21_9APHY</name>
<organism evidence="3 4">
    <name type="scientific">Phanerochaete sordida</name>
    <dbReference type="NCBI Taxonomy" id="48140"/>
    <lineage>
        <taxon>Eukaryota</taxon>
        <taxon>Fungi</taxon>
        <taxon>Dikarya</taxon>
        <taxon>Basidiomycota</taxon>
        <taxon>Agaricomycotina</taxon>
        <taxon>Agaricomycetes</taxon>
        <taxon>Polyporales</taxon>
        <taxon>Phanerochaetaceae</taxon>
        <taxon>Phanerochaete</taxon>
    </lineage>
</organism>
<dbReference type="Proteomes" id="UP000703269">
    <property type="component" value="Unassembled WGS sequence"/>
</dbReference>
<feature type="domain" description="Fungal-type protein kinase" evidence="2">
    <location>
        <begin position="118"/>
        <end position="583"/>
    </location>
</feature>
<feature type="compositionally biased region" description="Basic and acidic residues" evidence="1">
    <location>
        <begin position="720"/>
        <end position="732"/>
    </location>
</feature>
<accession>A0A9P3GN21</accession>
<evidence type="ECO:0000313" key="3">
    <source>
        <dbReference type="EMBL" id="GJE98435.1"/>
    </source>
</evidence>
<dbReference type="PANTHER" id="PTHR38248">
    <property type="entry name" value="FUNK1 6"/>
    <property type="match status" value="1"/>
</dbReference>
<dbReference type="PANTHER" id="PTHR38248:SF2">
    <property type="entry name" value="FUNK1 11"/>
    <property type="match status" value="1"/>
</dbReference>
<evidence type="ECO:0000259" key="2">
    <source>
        <dbReference type="Pfam" id="PF17667"/>
    </source>
</evidence>
<feature type="compositionally biased region" description="Low complexity" evidence="1">
    <location>
        <begin position="520"/>
        <end position="536"/>
    </location>
</feature>
<reference evidence="3 4" key="1">
    <citation type="submission" date="2021-08" db="EMBL/GenBank/DDBJ databases">
        <title>Draft Genome Sequence of Phanerochaete sordida strain YK-624.</title>
        <authorList>
            <person name="Mori T."/>
            <person name="Dohra H."/>
            <person name="Suzuki T."/>
            <person name="Kawagishi H."/>
            <person name="Hirai H."/>
        </authorList>
    </citation>
    <scope>NUCLEOTIDE SEQUENCE [LARGE SCALE GENOMIC DNA]</scope>
    <source>
        <strain evidence="3 4">YK-624</strain>
    </source>
</reference>
<gene>
    <name evidence="3" type="ORF">PsYK624_146650</name>
</gene>
<dbReference type="Pfam" id="PF17667">
    <property type="entry name" value="Pkinase_fungal"/>
    <property type="match status" value="1"/>
</dbReference>
<evidence type="ECO:0000313" key="4">
    <source>
        <dbReference type="Proteomes" id="UP000703269"/>
    </source>
</evidence>
<sequence>MVIDLDGEVQLVPDDFFFDGLLPAFPGRTTAEGTKKILIKQGKINRNGDGWTAWPTTPSHCTETENAVFSRFAQLIKDIKCARNPNNPATLHFLCEPDKAPVSTTSPSTSKPDAFGIRDSSKESTSDDAWIDITIPGEFKKGGDEKGANDNAVKILWSMDHIMREDPRRRFVYGFTVENNKMRMWFVSRSEAFASYEFDWLKAPEKVIKFFFPLLFASEQELGWDSTITRRSPPKVSGPLIQYDIEVGDVVYRTQRLISDAGAQLLRGRGTRVWEVRKLENGEEVGPSLVLKDAWPDEGRESERDISEKIHKSGGHQEQATFEKYFVSVEHDAEVPVTIKDRKGTRKVPDHTYRIMRRGRVPVGVERLPVSIDPSRTKLGPKSAPVPTGVSALPLFDPTAPPQYYPKVHRRTIIAEVAYKIEDAAHVSEAFLCLVDVVEGLRALHKNGWVHRDISVGNILVHKFDGKLSDVEYAKHKTDSTQHSIRTGTPYFMSTEVELGHYNFLPMAVSSTKEDKYESSQALKARNAAAREAGSSTTNLPTQAAPPPPIISAQTEPAVVSKPPFRYNFLHDMESTFWVAVWMLICVRFFRNDTSLSEGEWTAYMNRHAVIANNIFDTPGARLAILSSGTAFMSYFDGALPQVVTLAEKLCDYRELIFQAFFKAESTPGHVAVDFDNELYDKASTILLKISTAVTNKNLYIRQPEPEKPRKQLKRVQIRSVDKNGDDKEQATRTRKRKTLISFQDDSRRQTLRSAKALTTG</sequence>
<evidence type="ECO:0000256" key="1">
    <source>
        <dbReference type="SAM" id="MobiDB-lite"/>
    </source>
</evidence>